<name>A0A892ZM59_9NEIS</name>
<dbReference type="AlphaFoldDB" id="A0A892ZM59"/>
<dbReference type="Gene3D" id="3.30.1330.40">
    <property type="entry name" value="RutC-like"/>
    <property type="match status" value="1"/>
</dbReference>
<evidence type="ECO:0000313" key="2">
    <source>
        <dbReference type="EMBL" id="QRQ82684.1"/>
    </source>
</evidence>
<gene>
    <name evidence="2" type="ORF">JQU52_04665</name>
</gene>
<dbReference type="Proteomes" id="UP000653156">
    <property type="component" value="Chromosome"/>
</dbReference>
<dbReference type="KEGG" id="ptes:JQU52_04665"/>
<dbReference type="PANTHER" id="PTHR11803:SF39">
    <property type="entry name" value="2-IMINOBUTANOATE_2-IMINOPROPANOATE DEAMINASE"/>
    <property type="match status" value="1"/>
</dbReference>
<protein>
    <submittedName>
        <fullName evidence="2">RidA family protein</fullName>
    </submittedName>
</protein>
<dbReference type="InterPro" id="IPR006175">
    <property type="entry name" value="YjgF/YER057c/UK114"/>
</dbReference>
<dbReference type="SUPFAM" id="SSF55298">
    <property type="entry name" value="YjgF-like"/>
    <property type="match status" value="1"/>
</dbReference>
<keyword evidence="3" id="KW-1185">Reference proteome</keyword>
<proteinExistence type="inferred from homology"/>
<comment type="similarity">
    <text evidence="1">Belongs to the RutC family.</text>
</comment>
<dbReference type="EMBL" id="CP069798">
    <property type="protein sequence ID" value="QRQ82684.1"/>
    <property type="molecule type" value="Genomic_DNA"/>
</dbReference>
<dbReference type="Pfam" id="PF01042">
    <property type="entry name" value="Ribonuc_L-PSP"/>
    <property type="match status" value="1"/>
</dbReference>
<dbReference type="CDD" id="cd00448">
    <property type="entry name" value="YjgF_YER057c_UK114_family"/>
    <property type="match status" value="1"/>
</dbReference>
<sequence>MSNKTIIHTDKAPAAIGAYSQAVRAGNTVYLSGQIPLVPETMEVVAGGFAEQTHQVFQNFKAVVEAAGGSLNDVVKINAYLTDLANFATFNQIMAEYFEAPYPARAAVGVASLPKGVAVEAEGVLVLND</sequence>
<dbReference type="PANTHER" id="PTHR11803">
    <property type="entry name" value="2-IMINOBUTANOATE/2-IMINOPROPANOATE DEAMINASE RIDA"/>
    <property type="match status" value="1"/>
</dbReference>
<evidence type="ECO:0000313" key="3">
    <source>
        <dbReference type="Proteomes" id="UP000653156"/>
    </source>
</evidence>
<dbReference type="InterPro" id="IPR035959">
    <property type="entry name" value="RutC-like_sf"/>
</dbReference>
<organism evidence="2 3">
    <name type="scientific">Paralysiella testudinis</name>
    <dbReference type="NCBI Taxonomy" id="2809020"/>
    <lineage>
        <taxon>Bacteria</taxon>
        <taxon>Pseudomonadati</taxon>
        <taxon>Pseudomonadota</taxon>
        <taxon>Betaproteobacteria</taxon>
        <taxon>Neisseriales</taxon>
        <taxon>Neisseriaceae</taxon>
        <taxon>Paralysiella</taxon>
    </lineage>
</organism>
<dbReference type="GO" id="GO:0019239">
    <property type="term" value="F:deaminase activity"/>
    <property type="evidence" value="ECO:0007669"/>
    <property type="project" value="TreeGrafter"/>
</dbReference>
<dbReference type="InterPro" id="IPR006056">
    <property type="entry name" value="RidA"/>
</dbReference>
<evidence type="ECO:0000256" key="1">
    <source>
        <dbReference type="ARBA" id="ARBA00010552"/>
    </source>
</evidence>
<dbReference type="GO" id="GO:0005829">
    <property type="term" value="C:cytosol"/>
    <property type="evidence" value="ECO:0007669"/>
    <property type="project" value="TreeGrafter"/>
</dbReference>
<dbReference type="NCBIfam" id="TIGR00004">
    <property type="entry name" value="Rid family detoxifying hydrolase"/>
    <property type="match status" value="1"/>
</dbReference>
<dbReference type="RefSeq" id="WP_230339971.1">
    <property type="nucleotide sequence ID" value="NZ_CP069798.1"/>
</dbReference>
<dbReference type="FunFam" id="3.30.1330.40:FF:000001">
    <property type="entry name" value="L-PSP family endoribonuclease"/>
    <property type="match status" value="1"/>
</dbReference>
<accession>A0A892ZM59</accession>
<reference evidence="2" key="1">
    <citation type="submission" date="2021-02" db="EMBL/GenBank/DDBJ databases">
        <title>Neisseriaceae sp. 26B isolated from the cloaca of a Common Toad-headed Turtle (Mesoclemmys nasuta).</title>
        <authorList>
            <person name="Spergser J."/>
            <person name="Busse H.-J."/>
        </authorList>
    </citation>
    <scope>NUCLEOTIDE SEQUENCE</scope>
    <source>
        <strain evidence="2">26B</strain>
    </source>
</reference>